<dbReference type="Proteomes" id="UP001196413">
    <property type="component" value="Unassembled WGS sequence"/>
</dbReference>
<name>A0AAD5N769_PARTN</name>
<dbReference type="InterPro" id="IPR023631">
    <property type="entry name" value="Amidase_dom"/>
</dbReference>
<gene>
    <name evidence="5" type="ORF">KIN20_023490</name>
</gene>
<dbReference type="PANTHER" id="PTHR43372">
    <property type="entry name" value="FATTY-ACID AMIDE HYDROLASE"/>
    <property type="match status" value="1"/>
</dbReference>
<feature type="domain" description="Amidase" evidence="4">
    <location>
        <begin position="102"/>
        <end position="544"/>
    </location>
</feature>
<feature type="active site" description="Charge relay system" evidence="2">
    <location>
        <position position="240"/>
    </location>
</feature>
<dbReference type="Pfam" id="PF01425">
    <property type="entry name" value="Amidase"/>
    <property type="match status" value="1"/>
</dbReference>
<dbReference type="SUPFAM" id="SSF75304">
    <property type="entry name" value="Amidase signature (AS) enzymes"/>
    <property type="match status" value="1"/>
</dbReference>
<dbReference type="Gene3D" id="3.90.1300.10">
    <property type="entry name" value="Amidase signature (AS) domain"/>
    <property type="match status" value="1"/>
</dbReference>
<keyword evidence="6" id="KW-1185">Reference proteome</keyword>
<dbReference type="EMBL" id="JAHQIW010004769">
    <property type="protein sequence ID" value="KAJ1363592.1"/>
    <property type="molecule type" value="Genomic_DNA"/>
</dbReference>
<dbReference type="PROSITE" id="PS00571">
    <property type="entry name" value="AMIDASES"/>
    <property type="match status" value="1"/>
</dbReference>
<sequence>MSNRPHKRLEQIAPYLQTLLCIVKSLVDVVMPSDTLHKVLRTLHPFIMVVARIYFLTVHLVFCFINLFISRVCVTNPTDDLLFISATQAVKKIVKREITSVELVQAYIQRIEEVNPIINAVVIKNFEEALEKAREVDAKVSATADSELNELIRSKPLLGVPFTIKDNMLVDGFVITCGIFSRRDDRCTKTAEVIERMLAAGGILLAITNVPEVCMWVETSNTIYGRTKNPYDTRRMVGGSSGGEGALLGAAGSLIGIGSDIGGSIRMPAFFNGIFGMKTTPGIIPLEGHIPAATHYKAQMLRIGPMCRFAEDIPLLVKVMGGDRVPSLKLDEQVSMRKLRIFYMEGIHDVPLVQPLSSDMKNTLRKAVGYFERKYNLIAHRLDLPLVRYAVEMFMVSMYVKGGPKLSEYMLCVEASKGHVNTFAEFVKFFVGRSNHTLPAIITAIIDDLETFSDMKRGEICYKRDLLIRELTELLGSDGIFLFPSWPSNALFHNQPLLAPVNFAYTALFNAIAFPAIQCPMGLDKRGLPLGVQIVAAPNSDRLLIAAAKDLEEGFGGWVPAGPLV</sequence>
<reference evidence="5" key="1">
    <citation type="submission" date="2021-06" db="EMBL/GenBank/DDBJ databases">
        <title>Parelaphostrongylus tenuis whole genome reference sequence.</title>
        <authorList>
            <person name="Garwood T.J."/>
            <person name="Larsen P.A."/>
            <person name="Fountain-Jones N.M."/>
            <person name="Garbe J.R."/>
            <person name="Macchietto M.G."/>
            <person name="Kania S.A."/>
            <person name="Gerhold R.W."/>
            <person name="Richards J.E."/>
            <person name="Wolf T.M."/>
        </authorList>
    </citation>
    <scope>NUCLEOTIDE SEQUENCE</scope>
    <source>
        <strain evidence="5">MNPRO001-30</strain>
        <tissue evidence="5">Meninges</tissue>
    </source>
</reference>
<feature type="active site" description="Acyl-ester intermediate" evidence="2">
    <location>
        <position position="264"/>
    </location>
</feature>
<dbReference type="GO" id="GO:0012505">
    <property type="term" value="C:endomembrane system"/>
    <property type="evidence" value="ECO:0007669"/>
    <property type="project" value="TreeGrafter"/>
</dbReference>
<evidence type="ECO:0000256" key="2">
    <source>
        <dbReference type="PIRSR" id="PIRSR001221-1"/>
    </source>
</evidence>
<feature type="active site" description="Charge relay system" evidence="2">
    <location>
        <position position="165"/>
    </location>
</feature>
<dbReference type="AlphaFoldDB" id="A0AAD5N769"/>
<feature type="transmembrane region" description="Helical" evidence="3">
    <location>
        <begin position="43"/>
        <end position="69"/>
    </location>
</feature>
<feature type="transmembrane region" description="Helical" evidence="3">
    <location>
        <begin position="12"/>
        <end position="31"/>
    </location>
</feature>
<keyword evidence="3" id="KW-0812">Transmembrane</keyword>
<dbReference type="InterPro" id="IPR052739">
    <property type="entry name" value="FAAH2"/>
</dbReference>
<protein>
    <recommendedName>
        <fullName evidence="4">Amidase domain-containing protein</fullName>
    </recommendedName>
</protein>
<dbReference type="PANTHER" id="PTHR43372:SF4">
    <property type="entry name" value="FATTY-ACID AMIDE HYDROLASE 2"/>
    <property type="match status" value="1"/>
</dbReference>
<keyword evidence="3" id="KW-1133">Transmembrane helix</keyword>
<evidence type="ECO:0000256" key="3">
    <source>
        <dbReference type="SAM" id="Phobius"/>
    </source>
</evidence>
<dbReference type="InterPro" id="IPR036928">
    <property type="entry name" value="AS_sf"/>
</dbReference>
<evidence type="ECO:0000256" key="1">
    <source>
        <dbReference type="ARBA" id="ARBA00009199"/>
    </source>
</evidence>
<comment type="caution">
    <text evidence="5">The sequence shown here is derived from an EMBL/GenBank/DDBJ whole genome shotgun (WGS) entry which is preliminary data.</text>
</comment>
<accession>A0AAD5N769</accession>
<organism evidence="5 6">
    <name type="scientific">Parelaphostrongylus tenuis</name>
    <name type="common">Meningeal worm</name>
    <dbReference type="NCBI Taxonomy" id="148309"/>
    <lineage>
        <taxon>Eukaryota</taxon>
        <taxon>Metazoa</taxon>
        <taxon>Ecdysozoa</taxon>
        <taxon>Nematoda</taxon>
        <taxon>Chromadorea</taxon>
        <taxon>Rhabditida</taxon>
        <taxon>Rhabditina</taxon>
        <taxon>Rhabditomorpha</taxon>
        <taxon>Strongyloidea</taxon>
        <taxon>Metastrongylidae</taxon>
        <taxon>Parelaphostrongylus</taxon>
    </lineage>
</organism>
<keyword evidence="3" id="KW-0472">Membrane</keyword>
<proteinExistence type="inferred from homology"/>
<evidence type="ECO:0000259" key="4">
    <source>
        <dbReference type="Pfam" id="PF01425"/>
    </source>
</evidence>
<evidence type="ECO:0000313" key="5">
    <source>
        <dbReference type="EMBL" id="KAJ1363592.1"/>
    </source>
</evidence>
<comment type="similarity">
    <text evidence="1">Belongs to the amidase family.</text>
</comment>
<evidence type="ECO:0000313" key="6">
    <source>
        <dbReference type="Proteomes" id="UP001196413"/>
    </source>
</evidence>
<dbReference type="InterPro" id="IPR020556">
    <property type="entry name" value="Amidase_CS"/>
</dbReference>